<feature type="region of interest" description="Disordered" evidence="17">
    <location>
        <begin position="1289"/>
        <end position="1316"/>
    </location>
</feature>
<feature type="compositionally biased region" description="Acidic residues" evidence="17">
    <location>
        <begin position="181"/>
        <end position="192"/>
    </location>
</feature>
<comment type="caution">
    <text evidence="20">The sequence shown here is derived from an EMBL/GenBank/DDBJ whole genome shotgun (WGS) entry which is preliminary data.</text>
</comment>
<accession>A0AAD4K0U2</accession>
<evidence type="ECO:0000256" key="3">
    <source>
        <dbReference type="ARBA" id="ARBA00022475"/>
    </source>
</evidence>
<evidence type="ECO:0000256" key="14">
    <source>
        <dbReference type="ARBA" id="ARBA00023257"/>
    </source>
</evidence>
<reference evidence="20" key="1">
    <citation type="journal article" date="2021" name="Mol. Ecol. Resour.">
        <title>Phylogenomic analyses of the genus Drosophila reveals genomic signals of climate adaptation.</title>
        <authorList>
            <person name="Li F."/>
            <person name="Rane R.V."/>
            <person name="Luria V."/>
            <person name="Xiong Z."/>
            <person name="Chen J."/>
            <person name="Li Z."/>
            <person name="Catullo R.A."/>
            <person name="Griffin P.C."/>
            <person name="Schiffer M."/>
            <person name="Pearce S."/>
            <person name="Lee S.F."/>
            <person name="McElroy K."/>
            <person name="Stocker A."/>
            <person name="Shirriffs J."/>
            <person name="Cockerell F."/>
            <person name="Coppin C."/>
            <person name="Sgro C.M."/>
            <person name="Karger A."/>
            <person name="Cain J.W."/>
            <person name="Weber J.A."/>
            <person name="Santpere G."/>
            <person name="Kirschner M.W."/>
            <person name="Hoffmann A.A."/>
            <person name="Oakeshott J.G."/>
            <person name="Zhang G."/>
        </authorList>
    </citation>
    <scope>NUCLEOTIDE SEQUENCE</scope>
    <source>
        <strain evidence="20">BGI-SZ-2011g</strain>
    </source>
</reference>
<comment type="subcellular location">
    <subcellularLocation>
        <location evidence="1">Cell projection</location>
        <location evidence="1">Neuron projection</location>
    </subcellularLocation>
    <subcellularLocation>
        <location evidence="16">Postsynaptic cell membrane</location>
        <topology evidence="16">Multi-pass membrane protein</topology>
    </subcellularLocation>
</comment>
<feature type="compositionally biased region" description="Basic and acidic residues" evidence="17">
    <location>
        <begin position="1445"/>
        <end position="1466"/>
    </location>
</feature>
<feature type="compositionally biased region" description="Low complexity" evidence="17">
    <location>
        <begin position="225"/>
        <end position="243"/>
    </location>
</feature>
<evidence type="ECO:0000259" key="19">
    <source>
        <dbReference type="PROSITE" id="PS50259"/>
    </source>
</evidence>
<keyword evidence="11" id="KW-0675">Receptor</keyword>
<dbReference type="InterPro" id="IPR000337">
    <property type="entry name" value="GPCR_3"/>
</dbReference>
<feature type="transmembrane region" description="Helical" evidence="18">
    <location>
        <begin position="882"/>
        <end position="903"/>
    </location>
</feature>
<evidence type="ECO:0000256" key="10">
    <source>
        <dbReference type="ARBA" id="ARBA00023157"/>
    </source>
</evidence>
<feature type="compositionally biased region" description="Low complexity" evidence="17">
    <location>
        <begin position="1054"/>
        <end position="1069"/>
    </location>
</feature>
<evidence type="ECO:0000256" key="15">
    <source>
        <dbReference type="ARBA" id="ARBA00023273"/>
    </source>
</evidence>
<feature type="non-terminal residue" evidence="20">
    <location>
        <position position="1"/>
    </location>
</feature>
<organism evidence="20 21">
    <name type="scientific">Drosophila rubida</name>
    <dbReference type="NCBI Taxonomy" id="30044"/>
    <lineage>
        <taxon>Eukaryota</taxon>
        <taxon>Metazoa</taxon>
        <taxon>Ecdysozoa</taxon>
        <taxon>Arthropoda</taxon>
        <taxon>Hexapoda</taxon>
        <taxon>Insecta</taxon>
        <taxon>Pterygota</taxon>
        <taxon>Neoptera</taxon>
        <taxon>Endopterygota</taxon>
        <taxon>Diptera</taxon>
        <taxon>Brachycera</taxon>
        <taxon>Muscomorpha</taxon>
        <taxon>Ephydroidea</taxon>
        <taxon>Drosophilidae</taxon>
        <taxon>Drosophila</taxon>
    </lineage>
</organism>
<evidence type="ECO:0000256" key="12">
    <source>
        <dbReference type="ARBA" id="ARBA00023180"/>
    </source>
</evidence>
<evidence type="ECO:0000256" key="16">
    <source>
        <dbReference type="ARBA" id="ARBA00034104"/>
    </source>
</evidence>
<keyword evidence="14" id="KW-0628">Postsynaptic cell membrane</keyword>
<evidence type="ECO:0000256" key="11">
    <source>
        <dbReference type="ARBA" id="ARBA00023170"/>
    </source>
</evidence>
<feature type="transmembrane region" description="Helical" evidence="18">
    <location>
        <begin position="961"/>
        <end position="985"/>
    </location>
</feature>
<dbReference type="Pfam" id="PF22572">
    <property type="entry name" value="GPR158_179_EC"/>
    <property type="match status" value="1"/>
</dbReference>
<dbReference type="GO" id="GO:0004930">
    <property type="term" value="F:G protein-coupled receptor activity"/>
    <property type="evidence" value="ECO:0007669"/>
    <property type="project" value="UniProtKB-KW"/>
</dbReference>
<keyword evidence="15" id="KW-0966">Cell projection</keyword>
<dbReference type="PANTHER" id="PTHR32546:SF29">
    <property type="entry name" value="G-PROTEIN COUPLED RECEPTORS FAMILY 3 PROFILE DOMAIN-CONTAINING PROTEIN"/>
    <property type="match status" value="1"/>
</dbReference>
<evidence type="ECO:0000256" key="9">
    <source>
        <dbReference type="ARBA" id="ARBA00023136"/>
    </source>
</evidence>
<dbReference type="InterPro" id="IPR054714">
    <property type="entry name" value="GPR158_179_extracellular"/>
</dbReference>
<evidence type="ECO:0000256" key="13">
    <source>
        <dbReference type="ARBA" id="ARBA00023224"/>
    </source>
</evidence>
<keyword evidence="12" id="KW-0325">Glycoprotein</keyword>
<feature type="region of interest" description="Disordered" evidence="17">
    <location>
        <begin position="1421"/>
        <end position="1466"/>
    </location>
</feature>
<evidence type="ECO:0000256" key="7">
    <source>
        <dbReference type="ARBA" id="ARBA00023018"/>
    </source>
</evidence>
<feature type="transmembrane region" description="Helical" evidence="18">
    <location>
        <begin position="777"/>
        <end position="798"/>
    </location>
</feature>
<evidence type="ECO:0000313" key="21">
    <source>
        <dbReference type="Proteomes" id="UP001200034"/>
    </source>
</evidence>
<name>A0AAD4K0U2_9MUSC</name>
<dbReference type="InterPro" id="IPR043458">
    <property type="entry name" value="GPR158/179"/>
</dbReference>
<evidence type="ECO:0000313" key="20">
    <source>
        <dbReference type="EMBL" id="KAH8370379.1"/>
    </source>
</evidence>
<feature type="region of interest" description="Disordered" evidence="17">
    <location>
        <begin position="160"/>
        <end position="193"/>
    </location>
</feature>
<feature type="compositionally biased region" description="Acidic residues" evidence="17">
    <location>
        <begin position="274"/>
        <end position="283"/>
    </location>
</feature>
<evidence type="ECO:0000256" key="17">
    <source>
        <dbReference type="SAM" id="MobiDB-lite"/>
    </source>
</evidence>
<feature type="region of interest" description="Disordered" evidence="17">
    <location>
        <begin position="1343"/>
        <end position="1366"/>
    </location>
</feature>
<feature type="transmembrane region" description="Helical" evidence="18">
    <location>
        <begin position="810"/>
        <end position="830"/>
    </location>
</feature>
<protein>
    <recommendedName>
        <fullName evidence="19">G-protein coupled receptors family 3 profile domain-containing protein</fullName>
    </recommendedName>
</protein>
<dbReference type="CDD" id="cd15293">
    <property type="entry name" value="7tmC_GPR158-like"/>
    <property type="match status" value="1"/>
</dbReference>
<evidence type="ECO:0000256" key="4">
    <source>
        <dbReference type="ARBA" id="ARBA00022692"/>
    </source>
</evidence>
<proteinExistence type="inferred from homology"/>
<keyword evidence="5" id="KW-0732">Signal</keyword>
<keyword evidence="10" id="KW-1015">Disulfide bond</keyword>
<feature type="transmembrane region" description="Helical" evidence="18">
    <location>
        <begin position="929"/>
        <end position="949"/>
    </location>
</feature>
<keyword evidence="13" id="KW-0807">Transducer</keyword>
<dbReference type="PROSITE" id="PS50259">
    <property type="entry name" value="G_PROTEIN_RECEP_F3_4"/>
    <property type="match status" value="1"/>
</dbReference>
<keyword evidence="6 18" id="KW-1133">Transmembrane helix</keyword>
<feature type="compositionally biased region" description="Polar residues" evidence="17">
    <location>
        <begin position="13"/>
        <end position="23"/>
    </location>
</feature>
<feature type="compositionally biased region" description="Low complexity" evidence="17">
    <location>
        <begin position="1421"/>
        <end position="1435"/>
    </location>
</feature>
<feature type="compositionally biased region" description="Acidic residues" evidence="17">
    <location>
        <begin position="390"/>
        <end position="407"/>
    </location>
</feature>
<dbReference type="GO" id="GO:0043005">
    <property type="term" value="C:neuron projection"/>
    <property type="evidence" value="ECO:0007669"/>
    <property type="project" value="UniProtKB-SubCell"/>
</dbReference>
<feature type="region of interest" description="Disordered" evidence="17">
    <location>
        <begin position="263"/>
        <end position="283"/>
    </location>
</feature>
<keyword evidence="3" id="KW-1003">Cell membrane</keyword>
<feature type="compositionally biased region" description="Acidic residues" evidence="17">
    <location>
        <begin position="347"/>
        <end position="359"/>
    </location>
</feature>
<feature type="region of interest" description="Disordered" evidence="17">
    <location>
        <begin position="390"/>
        <end position="410"/>
    </location>
</feature>
<dbReference type="Pfam" id="PF00003">
    <property type="entry name" value="7tm_3"/>
    <property type="match status" value="1"/>
</dbReference>
<dbReference type="EMBL" id="JAJJHW010002585">
    <property type="protein sequence ID" value="KAH8370379.1"/>
    <property type="molecule type" value="Genomic_DNA"/>
</dbReference>
<keyword evidence="4 18" id="KW-0812">Transmembrane</keyword>
<keyword evidence="8" id="KW-0297">G-protein coupled receptor</keyword>
<keyword evidence="7" id="KW-0770">Synapse</keyword>
<keyword evidence="21" id="KW-1185">Reference proteome</keyword>
<feature type="region of interest" description="Disordered" evidence="17">
    <location>
        <begin position="1"/>
        <end position="27"/>
    </location>
</feature>
<evidence type="ECO:0000256" key="5">
    <source>
        <dbReference type="ARBA" id="ARBA00022729"/>
    </source>
</evidence>
<sequence>PPARARVKPKAENMSTLPSNAGDSFNIRHGRSRAHMLHSGSNSTRLMLVTDAPLLLATEQSGAGGATSAPVTHKIRKLHKKKINEVIRKSVDKSLGVVRPVKNHRSLAEAEHLQGRPTDVDEALDEVMQLADEIDLENSLVSAYQNVVADAPAESLLLPTEATTERITTRQFPRGLHGDDANYEDSDEDDELSTTQIATFAPRPPAWQLQQTRNVGRTRLLPVMQNNSSSSRQSSTTTASSQSMPDASTTAALKANAVVHSGDNDYRLDNASSADDEDDDEDVDVDVDVDADVEDATEPETGNGDNSTDFAIGQWPELEAEARSQPSTSQQEREGIQMKQINFSYESESEAEADAESDAVQDTSEVTMDDGYPPEVLIDDNSKQLVIGDVESDADGNDGNGDGDGDGVDSNQITADVINARDSKIDLVSKFLQYIEQQHLMGSNCVAGTSLNLGEGVVDRYAQDRFRVEAEVAVNRANMLTRIFKTTAHSVQEDVNLLHASVLSMVEFDDDIFAAGNCFDWNEHPAQPGLFCPFAYRLPPPNLGAIFAKDLAMEYHYLGNTSEWFFLARKNAEKVIARNEQYLKSFHLYSNRTEERIEVDTLAVKYEDGRWSKPYYDCGGGNIWMLTYTVPFFGYENGSYHFKGTSGIDIDLRRVDIDQCPQRHTPGTKRPLNIFAGTDKCKQRTTMCEAIMGLGFRRGSYKCLCRKGFYFPDVVSQHKFFNGSLLEEEYEKLMLGKNSTYNSNNEYECLPCAEGCDSCEDASPCIAALNWPMRTSILALACIVIGLLPPAAWFTFRYQQVKVVRAASPALLRVIALGAFFIYCTNIVMYPNPNLYTCTARIWLREIGFSLTYGALMLKTWRISVIFRVRSAKAVKITDAALLKRLGIICGAIGTCLLVRTLVSPPDVVVGRTADDLKAFLCKTDWWDYTFTSMEVLFLAWGVRLCIMVRKAPSEFNESRFISMAIYNEFLLTCFLNVSMLFLQSPANPDLLYIIFFCHTQLTVTLLLALIFGSKVYIVLRSGKSHQENIGLGAKASGAKFNFRPQVRTFAHPSSVTTSTAPAAGTTSAENKLSDQEALEEIRQLSMQLKRIQEMAPPKGVAVMTISSLLDGLKTPGGMMVVAAAATHAASGHGASATRQSALPLLALNAEMQKYNQQLQQNNNANGRAASAASAASAATAASATAAARGSIPTMVLETPPSTATPTPTAAYEERAINTELSGDDFREQLLRRTADGHIICSRCLDASKEHYYCCPPRSACEQLGSPQQEGSLSFANIKLDCMCSQSEDLDQTQRQRRPTVRTAATNTPPASCKRGPRTLLEAELSISYQICDNCRSKYKLSDQPAATARRRSGSQTRSSELLDRTEADGVTTAAAVAKVARSTDDIALYTSCTRPAADEATCEAESTAVAAVAAVSLGNVSNTSNNSTSQTDKTASGSGAGRAKRPDKLVLDLNDRSKYTKEVSV</sequence>
<dbReference type="PRINTS" id="PR00248">
    <property type="entry name" value="GPCRMGR"/>
</dbReference>
<evidence type="ECO:0000256" key="1">
    <source>
        <dbReference type="ARBA" id="ARBA00004487"/>
    </source>
</evidence>
<comment type="similarity">
    <text evidence="2">Belongs to the G-protein coupled receptor 3 family.</text>
</comment>
<feature type="region of interest" description="Disordered" evidence="17">
    <location>
        <begin position="223"/>
        <end position="248"/>
    </location>
</feature>
<evidence type="ECO:0000256" key="18">
    <source>
        <dbReference type="SAM" id="Phobius"/>
    </source>
</evidence>
<feature type="domain" description="G-protein coupled receptors family 3 profile" evidence="19">
    <location>
        <begin position="773"/>
        <end position="1020"/>
    </location>
</feature>
<evidence type="ECO:0000256" key="2">
    <source>
        <dbReference type="ARBA" id="ARBA00007242"/>
    </source>
</evidence>
<gene>
    <name evidence="20" type="ORF">KR093_003234</name>
</gene>
<dbReference type="Gene3D" id="3.30.450.20">
    <property type="entry name" value="PAS domain"/>
    <property type="match status" value="1"/>
</dbReference>
<evidence type="ECO:0000256" key="6">
    <source>
        <dbReference type="ARBA" id="ARBA00022989"/>
    </source>
</evidence>
<feature type="region of interest" description="Disordered" evidence="17">
    <location>
        <begin position="1054"/>
        <end position="1075"/>
    </location>
</feature>
<feature type="transmembrane region" description="Helical" evidence="18">
    <location>
        <begin position="842"/>
        <end position="861"/>
    </location>
</feature>
<dbReference type="GO" id="GO:0045211">
    <property type="term" value="C:postsynaptic membrane"/>
    <property type="evidence" value="ECO:0007669"/>
    <property type="project" value="UniProtKB-SubCell"/>
</dbReference>
<dbReference type="Proteomes" id="UP001200034">
    <property type="component" value="Unassembled WGS sequence"/>
</dbReference>
<dbReference type="InterPro" id="IPR017978">
    <property type="entry name" value="GPCR_3_C"/>
</dbReference>
<feature type="transmembrane region" description="Helical" evidence="18">
    <location>
        <begin position="991"/>
        <end position="1012"/>
    </location>
</feature>
<dbReference type="CDD" id="cd12913">
    <property type="entry name" value="PDC1_MCP_like"/>
    <property type="match status" value="1"/>
</dbReference>
<dbReference type="PANTHER" id="PTHR32546">
    <property type="entry name" value="G-PROTEIN COUPLED RECEPTOR 158-RELATED"/>
    <property type="match status" value="1"/>
</dbReference>
<keyword evidence="9 18" id="KW-0472">Membrane</keyword>
<evidence type="ECO:0000256" key="8">
    <source>
        <dbReference type="ARBA" id="ARBA00023040"/>
    </source>
</evidence>
<feature type="region of interest" description="Disordered" evidence="17">
    <location>
        <begin position="345"/>
        <end position="366"/>
    </location>
</feature>